<evidence type="ECO:0000313" key="3">
    <source>
        <dbReference type="Proteomes" id="UP000324222"/>
    </source>
</evidence>
<accession>A0A5B7I533</accession>
<comment type="caution">
    <text evidence="2">The sequence shown here is derived from an EMBL/GenBank/DDBJ whole genome shotgun (WGS) entry which is preliminary data.</text>
</comment>
<proteinExistence type="predicted"/>
<dbReference type="Proteomes" id="UP000324222">
    <property type="component" value="Unassembled WGS sequence"/>
</dbReference>
<reference evidence="2 3" key="1">
    <citation type="submission" date="2019-05" db="EMBL/GenBank/DDBJ databases">
        <title>Another draft genome of Portunus trituberculatus and its Hox gene families provides insights of decapod evolution.</title>
        <authorList>
            <person name="Jeong J.-H."/>
            <person name="Song I."/>
            <person name="Kim S."/>
            <person name="Choi T."/>
            <person name="Kim D."/>
            <person name="Ryu S."/>
            <person name="Kim W."/>
        </authorList>
    </citation>
    <scope>NUCLEOTIDE SEQUENCE [LARGE SCALE GENOMIC DNA]</scope>
    <source>
        <tissue evidence="2">Muscle</tissue>
    </source>
</reference>
<keyword evidence="3" id="KW-1185">Reference proteome</keyword>
<dbReference type="AlphaFoldDB" id="A0A5B7I533"/>
<organism evidence="2 3">
    <name type="scientific">Portunus trituberculatus</name>
    <name type="common">Swimming crab</name>
    <name type="synonym">Neptunus trituberculatus</name>
    <dbReference type="NCBI Taxonomy" id="210409"/>
    <lineage>
        <taxon>Eukaryota</taxon>
        <taxon>Metazoa</taxon>
        <taxon>Ecdysozoa</taxon>
        <taxon>Arthropoda</taxon>
        <taxon>Crustacea</taxon>
        <taxon>Multicrustacea</taxon>
        <taxon>Malacostraca</taxon>
        <taxon>Eumalacostraca</taxon>
        <taxon>Eucarida</taxon>
        <taxon>Decapoda</taxon>
        <taxon>Pleocyemata</taxon>
        <taxon>Brachyura</taxon>
        <taxon>Eubrachyura</taxon>
        <taxon>Portunoidea</taxon>
        <taxon>Portunidae</taxon>
        <taxon>Portuninae</taxon>
        <taxon>Portunus</taxon>
    </lineage>
</organism>
<name>A0A5B7I533_PORTR</name>
<evidence type="ECO:0000313" key="2">
    <source>
        <dbReference type="EMBL" id="MPC79660.1"/>
    </source>
</evidence>
<feature type="region of interest" description="Disordered" evidence="1">
    <location>
        <begin position="1"/>
        <end position="22"/>
    </location>
</feature>
<evidence type="ECO:0000256" key="1">
    <source>
        <dbReference type="SAM" id="MobiDB-lite"/>
    </source>
</evidence>
<protein>
    <submittedName>
        <fullName evidence="2">Uncharacterized protein</fullName>
    </submittedName>
</protein>
<dbReference type="EMBL" id="VSRR010051716">
    <property type="protein sequence ID" value="MPC79660.1"/>
    <property type="molecule type" value="Genomic_DNA"/>
</dbReference>
<sequence length="61" mass="7219">MRVSEYKPMNKSQSRRPFEGDTQLRLRQRHLARSLINVDLPLATQTHRPLHYPPLAILSRQ</sequence>
<gene>
    <name evidence="2" type="ORF">E2C01_074197</name>
</gene>